<dbReference type="EMBL" id="QFYS01000006">
    <property type="protein sequence ID" value="RAK64333.1"/>
    <property type="molecule type" value="Genomic_DNA"/>
</dbReference>
<evidence type="ECO:0000313" key="2">
    <source>
        <dbReference type="EMBL" id="RAK64333.1"/>
    </source>
</evidence>
<evidence type="ECO:0000313" key="3">
    <source>
        <dbReference type="Proteomes" id="UP000249524"/>
    </source>
</evidence>
<protein>
    <recommendedName>
        <fullName evidence="4">PEP-CTERM protein-sorting domain-containing protein</fullName>
    </recommendedName>
</protein>
<organism evidence="2 3">
    <name type="scientific">Phenylobacterium kunshanense</name>
    <dbReference type="NCBI Taxonomy" id="1445034"/>
    <lineage>
        <taxon>Bacteria</taxon>
        <taxon>Pseudomonadati</taxon>
        <taxon>Pseudomonadota</taxon>
        <taxon>Alphaproteobacteria</taxon>
        <taxon>Caulobacterales</taxon>
        <taxon>Caulobacteraceae</taxon>
        <taxon>Phenylobacterium</taxon>
    </lineage>
</organism>
<name>A0A328BAW9_9CAUL</name>
<evidence type="ECO:0000256" key="1">
    <source>
        <dbReference type="SAM" id="SignalP"/>
    </source>
</evidence>
<dbReference type="SUPFAM" id="SSF49899">
    <property type="entry name" value="Concanavalin A-like lectins/glucanases"/>
    <property type="match status" value="1"/>
</dbReference>
<dbReference type="AlphaFoldDB" id="A0A328BAW9"/>
<reference evidence="2 3" key="1">
    <citation type="submission" date="2018-05" db="EMBL/GenBank/DDBJ databases">
        <authorList>
            <person name="Lanie J.A."/>
            <person name="Ng W.-L."/>
            <person name="Kazmierczak K.M."/>
            <person name="Andrzejewski T.M."/>
            <person name="Davidsen T.M."/>
            <person name="Wayne K.J."/>
            <person name="Tettelin H."/>
            <person name="Glass J.I."/>
            <person name="Rusch D."/>
            <person name="Podicherti R."/>
            <person name="Tsui H.-C.T."/>
            <person name="Winkler M.E."/>
        </authorList>
    </citation>
    <scope>NUCLEOTIDE SEQUENCE [LARGE SCALE GENOMIC DNA]</scope>
    <source>
        <strain evidence="2 3">BUT-10</strain>
    </source>
</reference>
<gene>
    <name evidence="2" type="ORF">DJ019_14260</name>
</gene>
<sequence length="245" mass="24645">MSATTKRVVAEVTVRPFFTLALAGAACCLAGGAQAANLLTNGGFEEGPALNFGTYYRGPLTPTGWSALPGYTPPDILSSAYVQTGAGFAQLLSAHGGNRYLDTNSASPTGGLYQDISGLTPGSLLTMSFWSGRWAQNSSGTLVASLMDGATVLGSTTVTLPYAPGATSATWTEYVVTAIAPTSGTVRVQFIGASGSTARGAPALDDVSLTAAGAAVPEPQAWALMILGFGLAGSALRGRPTAADA</sequence>
<dbReference type="RefSeq" id="WP_111276720.1">
    <property type="nucleotide sequence ID" value="NZ_QFYS01000006.1"/>
</dbReference>
<keyword evidence="1" id="KW-0732">Signal</keyword>
<accession>A0A328BAW9</accession>
<dbReference type="Proteomes" id="UP000249524">
    <property type="component" value="Unassembled WGS sequence"/>
</dbReference>
<comment type="caution">
    <text evidence="2">The sequence shown here is derived from an EMBL/GenBank/DDBJ whole genome shotgun (WGS) entry which is preliminary data.</text>
</comment>
<proteinExistence type="predicted"/>
<keyword evidence="3" id="KW-1185">Reference proteome</keyword>
<dbReference type="InterPro" id="IPR013320">
    <property type="entry name" value="ConA-like_dom_sf"/>
</dbReference>
<dbReference type="NCBIfam" id="NF035944">
    <property type="entry name" value="PEPxxWA-CTERM"/>
    <property type="match status" value="1"/>
</dbReference>
<dbReference type="OrthoDB" id="7874461at2"/>
<evidence type="ECO:0008006" key="4">
    <source>
        <dbReference type="Google" id="ProtNLM"/>
    </source>
</evidence>
<feature type="signal peptide" evidence="1">
    <location>
        <begin position="1"/>
        <end position="35"/>
    </location>
</feature>
<dbReference type="PROSITE" id="PS51257">
    <property type="entry name" value="PROKAR_LIPOPROTEIN"/>
    <property type="match status" value="1"/>
</dbReference>
<dbReference type="Gene3D" id="2.60.120.260">
    <property type="entry name" value="Galactose-binding domain-like"/>
    <property type="match status" value="1"/>
</dbReference>
<feature type="chain" id="PRO_5016370900" description="PEP-CTERM protein-sorting domain-containing protein" evidence="1">
    <location>
        <begin position="36"/>
        <end position="245"/>
    </location>
</feature>